<dbReference type="GO" id="GO:0008234">
    <property type="term" value="F:cysteine-type peptidase activity"/>
    <property type="evidence" value="ECO:0007669"/>
    <property type="project" value="InterPro"/>
</dbReference>
<evidence type="ECO:0000313" key="8">
    <source>
        <dbReference type="EMBL" id="PWZ24355.1"/>
    </source>
</evidence>
<sequence>MASGSGRARGGGIRIQEPGSRHRDESNAGAAAAAAEPPPPSPSTDGLQERPHGPLGAESGSPSAAAAALKGKGVLAPSPLPSPTRSEETNSLVSSDIVSDEEAEELRSANTLADGDRRFGVSWKSPLVEAMMEVPKVTRHIDSKTAFDNLSMEQQWALAEEIEMQQRQQAQQRKCLWITFKGGMSNMFLDWIGRQMHNFNSDSTVIIPHVNHQTIPMTGIIEHYNLMETDAGRGVIFHSNVLNLRRAYSEFRPVHGDGDCFYRSFMFSYLEQVLDRQDTHEEHRLLAAVEGVARHHAHLEWNSEFSLRHKLQQTETSQVLQRLWQARQQLVAAIWIYSHSEEFEPLIPELDEYDTLREWCSQEVIRHKVFTDHVQMTALVTALGVPLRVEYLLQVGDGQDLYDRQEDSQDYTPTSTCWSSHRRQLPHVHVVPRVTVLYTNAHYDIIYPHRRDGPPVPSIDERCCQQTALVQRPTTESSGQQIAQRHSCSGTGESSSQHIAQVEISTDENSDQHAELKLTSTDAHESVATPPLYENSAKDENQAYSDEGAKIKAITYLYETVKHFDNLLHEKHVYKMHNVKFGLNGPGEFIFRHLNGPMELYLNQQTIVESYTVPIQMAPFPKHIFLNLADIAELPNRTLVDIMTIVVHLDTIHRTMWGPFRKIVTMDARGSLHIIKVCGDLLNKNALRWALAKEDYGKIIGTIFRRFRRQECLESSDHIAIHFNPFHHNTHYFGQDINMKTCETVNFEISGDVHLGSVSLSDGCSTIDFTNFARQVPNNNTSPTDNFIERERQRHRERRAKMSVDQRNELNKKHREARQQNKGQHMMSTMSGDGDEKVNVNQDDDSDWLHRDETFKADDVFTTRDLLTPGGVHETVGNTPNHNMERVAYFRERYKNLTPVERELRHERLRLYNNTTKRKGSKIEYIRKRRALLADTLSQNSIAMESPTYTPELPPCDWVIPDRLDLVVRVIHAKLQELKHRLTKQDILGKLQLHLPNMHMVAFHERQMVERVINRPGVDRSMLTAYFEVNRLHEEARGILYRDFPKWYTWQSGKGKKHKDSMSEDYQHRSQNKTHVEQMVLIDIRNMLQSMGKDIKTFPLPPIIDTYDDAIGTAREVYEEEIQLIAGDVSLKDSLNEEQRVAYDKIMSAVDTDQSRLFFVDGPGGTGKTYLYKVLLATLSNQGKIAVATTTSGIAASIMPGGRTAHSCFKIPLTIDDVAVCSFTEQSGTPELLRKASLIIWDEASMTKRQAVEALDNSMHDIMGRPALPFGGKTIVFGGDFRQLVSNMRAKNDPWFVEFLPRVGGGTEDTNSDGDIRLPDDVCVPYSGSDNDLDNLIDFAFPNLNENMSDSTYITSRVIPSTRNDWVDMINVKMIDRFQGEHMVYHSFDSAMDDPHNYYPPEFLNTLTPNGLAPHVLKLKIGCPVILLRNIDPANGLCNGTRSTTRSNIKILVIPTVDGRKKSRKGVKKNPTVDCGTYTKNIIYKEVIYCYINLIKAQKNLKCRSGGRVHIENAFQFNFLKRDGDVEIKTEELYPIKDMAQICSAERRVLLYLDHDMVFIPINIRETHWYLAVIHARNMEIQVLDSLGTSQDRKDLTDSIKGLQRQIDMISQRKELKDHRWPDLQVASWPLREIDMGYAKQTDSSSCGLFLLNYIEYWTGDELSDSFTQEKMAAILLSSDLNKRRGCLLYKNEKEVDSGSPSDVEILEKPTDSNKRKLLHVLDDSEVVYEDEEGPITQADLQRWFVDDWDKRAPVKVSTDGCTNDFLMVGLSTKDMHVTKADSIDVLCDYIMAIEDDTTLEFNTSYLVLQAMAMWGNDKRMKFVGDAKILRRNFVIDLLSYEDNSCRYAIPANIQQRLIDIAKKD</sequence>
<dbReference type="PANTHER" id="PTHR10492:SF92">
    <property type="entry name" value="ATP-DEPENDENT DNA HELICASE"/>
    <property type="match status" value="1"/>
</dbReference>
<comment type="caution">
    <text evidence="8">The sequence shown here is derived from an EMBL/GenBank/DDBJ whole genome shotgun (WGS) entry which is preliminary data.</text>
</comment>
<feature type="region of interest" description="Disordered" evidence="5">
    <location>
        <begin position="1"/>
        <end position="100"/>
    </location>
</feature>
<comment type="similarity">
    <text evidence="1">Belongs to the peptidase C48 family.</text>
</comment>
<dbReference type="Pfam" id="PF02902">
    <property type="entry name" value="Peptidase_C48"/>
    <property type="match status" value="1"/>
</dbReference>
<dbReference type="EMBL" id="NCVQ01000006">
    <property type="protein sequence ID" value="PWZ24355.1"/>
    <property type="molecule type" value="Genomic_DNA"/>
</dbReference>
<evidence type="ECO:0000256" key="4">
    <source>
        <dbReference type="RuleBase" id="RU363044"/>
    </source>
</evidence>
<evidence type="ECO:0000256" key="5">
    <source>
        <dbReference type="SAM" id="MobiDB-lite"/>
    </source>
</evidence>
<keyword evidence="2" id="KW-0645">Protease</keyword>
<evidence type="ECO:0000259" key="6">
    <source>
        <dbReference type="PROSITE" id="PS50600"/>
    </source>
</evidence>
<feature type="compositionally biased region" description="Low complexity" evidence="5">
    <location>
        <begin position="53"/>
        <end position="77"/>
    </location>
</feature>
<name>A0A3L6EU59_MAIZE</name>
<comment type="catalytic activity">
    <reaction evidence="4">
        <text>ATP + H2O = ADP + phosphate + H(+)</text>
        <dbReference type="Rhea" id="RHEA:13065"/>
        <dbReference type="ChEBI" id="CHEBI:15377"/>
        <dbReference type="ChEBI" id="CHEBI:15378"/>
        <dbReference type="ChEBI" id="CHEBI:30616"/>
        <dbReference type="ChEBI" id="CHEBI:43474"/>
        <dbReference type="ChEBI" id="CHEBI:456216"/>
        <dbReference type="EC" id="5.6.2.3"/>
    </reaction>
</comment>
<dbReference type="Pfam" id="PF21530">
    <property type="entry name" value="Pif1_2B_dom"/>
    <property type="match status" value="1"/>
</dbReference>
<dbReference type="Gene3D" id="3.40.395.10">
    <property type="entry name" value="Adenoviral Proteinase, Chain A"/>
    <property type="match status" value="1"/>
</dbReference>
<dbReference type="Pfam" id="PF05970">
    <property type="entry name" value="PIF1"/>
    <property type="match status" value="1"/>
</dbReference>
<dbReference type="PROSITE" id="PS50600">
    <property type="entry name" value="ULP_PROTEASE"/>
    <property type="match status" value="1"/>
</dbReference>
<reference evidence="8 9" key="1">
    <citation type="journal article" date="2018" name="Nat. Genet.">
        <title>Extensive intraspecific gene order and gene structural variations between Mo17 and other maize genomes.</title>
        <authorList>
            <person name="Sun S."/>
            <person name="Zhou Y."/>
            <person name="Chen J."/>
            <person name="Shi J."/>
            <person name="Zhao H."/>
            <person name="Zhao H."/>
            <person name="Song W."/>
            <person name="Zhang M."/>
            <person name="Cui Y."/>
            <person name="Dong X."/>
            <person name="Liu H."/>
            <person name="Ma X."/>
            <person name="Jiao Y."/>
            <person name="Wang B."/>
            <person name="Wei X."/>
            <person name="Stein J.C."/>
            <person name="Glaubitz J.C."/>
            <person name="Lu F."/>
            <person name="Yu G."/>
            <person name="Liang C."/>
            <person name="Fengler K."/>
            <person name="Li B."/>
            <person name="Rafalski A."/>
            <person name="Schnable P.S."/>
            <person name="Ware D.H."/>
            <person name="Buckler E.S."/>
            <person name="Lai J."/>
        </authorList>
    </citation>
    <scope>NUCLEOTIDE SEQUENCE [LARGE SCALE GENOMIC DNA]</scope>
    <source>
        <strain evidence="9">cv. Missouri 17</strain>
        <tissue evidence="8">Seedling</tissue>
    </source>
</reference>
<evidence type="ECO:0000256" key="2">
    <source>
        <dbReference type="ARBA" id="ARBA00022670"/>
    </source>
</evidence>
<dbReference type="GO" id="GO:0006281">
    <property type="term" value="P:DNA repair"/>
    <property type="evidence" value="ECO:0007669"/>
    <property type="project" value="UniProtKB-KW"/>
</dbReference>
<dbReference type="ExpressionAtlas" id="A0A3L6EU59">
    <property type="expression patterns" value="baseline and differential"/>
</dbReference>
<dbReference type="Pfam" id="PF10275">
    <property type="entry name" value="Peptidase_C65"/>
    <property type="match status" value="1"/>
</dbReference>
<dbReference type="Gene3D" id="3.40.50.300">
    <property type="entry name" value="P-loop containing nucleotide triphosphate hydrolases"/>
    <property type="match status" value="1"/>
</dbReference>
<gene>
    <name evidence="8" type="primary">At1g28120_1</name>
    <name evidence="8" type="ORF">Zm00014a_044732</name>
</gene>
<dbReference type="InterPro" id="IPR003323">
    <property type="entry name" value="OTU_dom"/>
</dbReference>
<dbReference type="GO" id="GO:0000723">
    <property type="term" value="P:telomere maintenance"/>
    <property type="evidence" value="ECO:0007669"/>
    <property type="project" value="InterPro"/>
</dbReference>
<dbReference type="InterPro" id="IPR042467">
    <property type="entry name" value="Peptidase_C65_otubain_sub2"/>
</dbReference>
<dbReference type="GO" id="GO:0043139">
    <property type="term" value="F:5'-3' DNA helicase activity"/>
    <property type="evidence" value="ECO:0007669"/>
    <property type="project" value="UniProtKB-EC"/>
</dbReference>
<dbReference type="InterPro" id="IPR010285">
    <property type="entry name" value="DNA_helicase_pif1-like_DEAD"/>
</dbReference>
<feature type="domain" description="Ubiquitin-like protease family profile" evidence="6">
    <location>
        <begin position="1452"/>
        <end position="1658"/>
    </location>
</feature>
<evidence type="ECO:0000313" key="9">
    <source>
        <dbReference type="Proteomes" id="UP000251960"/>
    </source>
</evidence>
<dbReference type="InterPro" id="IPR049163">
    <property type="entry name" value="Pif1-like_2B_dom"/>
</dbReference>
<dbReference type="SUPFAM" id="SSF54001">
    <property type="entry name" value="Cysteine proteinases"/>
    <property type="match status" value="2"/>
</dbReference>
<organism evidence="8 9">
    <name type="scientific">Zea mays</name>
    <name type="common">Maize</name>
    <dbReference type="NCBI Taxonomy" id="4577"/>
    <lineage>
        <taxon>Eukaryota</taxon>
        <taxon>Viridiplantae</taxon>
        <taxon>Streptophyta</taxon>
        <taxon>Embryophyta</taxon>
        <taxon>Tracheophyta</taxon>
        <taxon>Spermatophyta</taxon>
        <taxon>Magnoliopsida</taxon>
        <taxon>Liliopsida</taxon>
        <taxon>Poales</taxon>
        <taxon>Poaceae</taxon>
        <taxon>PACMAD clade</taxon>
        <taxon>Panicoideae</taxon>
        <taxon>Andropogonodae</taxon>
        <taxon>Andropogoneae</taxon>
        <taxon>Tripsacinae</taxon>
        <taxon>Zea</taxon>
    </lineage>
</organism>
<dbReference type="InterPro" id="IPR027417">
    <property type="entry name" value="P-loop_NTPase"/>
</dbReference>
<comment type="cofactor">
    <cofactor evidence="4">
        <name>Mg(2+)</name>
        <dbReference type="ChEBI" id="CHEBI:18420"/>
    </cofactor>
</comment>
<dbReference type="EC" id="5.6.2.3" evidence="4"/>
<dbReference type="Gene3D" id="1.20.1300.20">
    <property type="entry name" value="Peptidase C65 Otubain, subdomain 2"/>
    <property type="match status" value="1"/>
</dbReference>
<feature type="compositionally biased region" description="Basic and acidic residues" evidence="5">
    <location>
        <begin position="795"/>
        <end position="811"/>
    </location>
</feature>
<comment type="similarity">
    <text evidence="4">Belongs to the helicase family.</text>
</comment>
<feature type="region of interest" description="Disordered" evidence="5">
    <location>
        <begin position="795"/>
        <end position="840"/>
    </location>
</feature>
<dbReference type="SUPFAM" id="SSF52540">
    <property type="entry name" value="P-loop containing nucleoside triphosphate hydrolases"/>
    <property type="match status" value="2"/>
</dbReference>
<dbReference type="Proteomes" id="UP000251960">
    <property type="component" value="Chromosome 5"/>
</dbReference>
<dbReference type="GO" id="GO:0016887">
    <property type="term" value="F:ATP hydrolysis activity"/>
    <property type="evidence" value="ECO:0007669"/>
    <property type="project" value="RHEA"/>
</dbReference>
<dbReference type="InterPro" id="IPR038765">
    <property type="entry name" value="Papain-like_cys_pep_sf"/>
</dbReference>
<feature type="region of interest" description="Disordered" evidence="5">
    <location>
        <begin position="470"/>
        <end position="499"/>
    </location>
</feature>
<dbReference type="CDD" id="cd22749">
    <property type="entry name" value="Otubain_C65"/>
    <property type="match status" value="1"/>
</dbReference>
<proteinExistence type="inferred from homology"/>
<feature type="compositionally biased region" description="Polar residues" evidence="5">
    <location>
        <begin position="820"/>
        <end position="831"/>
    </location>
</feature>
<keyword evidence="4" id="KW-0547">Nucleotide-binding</keyword>
<accession>A0A3L6EU59</accession>
<dbReference type="PROSITE" id="PS50802">
    <property type="entry name" value="OTU"/>
    <property type="match status" value="1"/>
</dbReference>
<dbReference type="InterPro" id="IPR003653">
    <property type="entry name" value="Peptidase_C48_C"/>
</dbReference>
<keyword evidence="4" id="KW-0067">ATP-binding</keyword>
<feature type="domain" description="OTU" evidence="7">
    <location>
        <begin position="249"/>
        <end position="449"/>
    </location>
</feature>
<keyword evidence="4" id="KW-0227">DNA damage</keyword>
<dbReference type="GO" id="GO:0006310">
    <property type="term" value="P:DNA recombination"/>
    <property type="evidence" value="ECO:0007669"/>
    <property type="project" value="UniProtKB-KW"/>
</dbReference>
<dbReference type="InterPro" id="IPR019400">
    <property type="entry name" value="Peptidase_C65_otubain"/>
</dbReference>
<keyword evidence="4" id="KW-0347">Helicase</keyword>
<keyword evidence="4" id="KW-0234">DNA repair</keyword>
<keyword evidence="3 4" id="KW-0378">Hydrolase</keyword>
<evidence type="ECO:0000259" key="7">
    <source>
        <dbReference type="PROSITE" id="PS50802"/>
    </source>
</evidence>
<protein>
    <recommendedName>
        <fullName evidence="4">ATP-dependent DNA helicase</fullName>
        <ecNumber evidence="4">5.6.2.3</ecNumber>
    </recommendedName>
</protein>
<evidence type="ECO:0000256" key="1">
    <source>
        <dbReference type="ARBA" id="ARBA00005234"/>
    </source>
</evidence>
<dbReference type="GO" id="GO:0006508">
    <property type="term" value="P:proteolysis"/>
    <property type="evidence" value="ECO:0007669"/>
    <property type="project" value="UniProtKB-KW"/>
</dbReference>
<dbReference type="GO" id="GO:0005524">
    <property type="term" value="F:ATP binding"/>
    <property type="evidence" value="ECO:0007669"/>
    <property type="project" value="UniProtKB-KW"/>
</dbReference>
<keyword evidence="4" id="KW-0233">DNA recombination</keyword>
<evidence type="ECO:0000256" key="3">
    <source>
        <dbReference type="ARBA" id="ARBA00022801"/>
    </source>
</evidence>
<dbReference type="PANTHER" id="PTHR10492">
    <property type="match status" value="1"/>
</dbReference>